<gene>
    <name evidence="3" type="ORF">NAG76_10930</name>
</gene>
<dbReference type="InterPro" id="IPR024418">
    <property type="entry name" value="DUF3862"/>
</dbReference>
<reference evidence="3" key="1">
    <citation type="submission" date="2022-05" db="EMBL/GenBank/DDBJ databases">
        <title>Novel bacterial taxa in a minimal lignocellulolytic consortium and its capacity to transform plastics disclosed by genome-resolved metagenomics.</title>
        <authorList>
            <person name="Rodriguez C.A.D."/>
            <person name="Diaz-Garcia L."/>
            <person name="Herrera K."/>
            <person name="Tarazona N.A."/>
            <person name="Sproer C."/>
            <person name="Overmann J."/>
            <person name="Jimenez D.J."/>
        </authorList>
    </citation>
    <scope>NUCLEOTIDE SEQUENCE</scope>
    <source>
        <strain evidence="3">MAG5</strain>
    </source>
</reference>
<proteinExistence type="predicted"/>
<accession>A0A9J6ZKC5</accession>
<organism evidence="3 4">
    <name type="scientific">Candidatus Pristimantibacillus lignocellulolyticus</name>
    <dbReference type="NCBI Taxonomy" id="2994561"/>
    <lineage>
        <taxon>Bacteria</taxon>
        <taxon>Bacillati</taxon>
        <taxon>Bacillota</taxon>
        <taxon>Bacilli</taxon>
        <taxon>Bacillales</taxon>
        <taxon>Paenibacillaceae</taxon>
        <taxon>Candidatus Pristimantibacillus</taxon>
    </lineage>
</organism>
<sequence length="115" mass="12226">MKNKLILFIVLLGMLSLVACSTDTLNTLSTSGNSSTPKITKEAFGKLVTGMSYEEVTEIIGFEGELITESGSPGGTGLDIHTVMYMYEGKGSLGANANLMFQDNKLLTKAQVGLK</sequence>
<dbReference type="PROSITE" id="PS51257">
    <property type="entry name" value="PROKAR_LIPOPROTEIN"/>
    <property type="match status" value="1"/>
</dbReference>
<dbReference type="EMBL" id="CP097899">
    <property type="protein sequence ID" value="URN96699.1"/>
    <property type="molecule type" value="Genomic_DNA"/>
</dbReference>
<dbReference type="AlphaFoldDB" id="A0A9J6ZKC5"/>
<protein>
    <submittedName>
        <fullName evidence="3">DUF3862 domain-containing protein</fullName>
    </submittedName>
</protein>
<keyword evidence="1 2" id="KW-0732">Signal</keyword>
<dbReference type="KEGG" id="plig:NAG76_10930"/>
<feature type="chain" id="PRO_5039915823" evidence="2">
    <location>
        <begin position="20"/>
        <end position="115"/>
    </location>
</feature>
<dbReference type="Proteomes" id="UP001056756">
    <property type="component" value="Chromosome"/>
</dbReference>
<dbReference type="InterPro" id="IPR037873">
    <property type="entry name" value="BamE-like"/>
</dbReference>
<name>A0A9J6ZKC5_9BACL</name>
<evidence type="ECO:0000313" key="3">
    <source>
        <dbReference type="EMBL" id="URN96699.1"/>
    </source>
</evidence>
<evidence type="ECO:0000256" key="2">
    <source>
        <dbReference type="SAM" id="SignalP"/>
    </source>
</evidence>
<feature type="signal peptide" evidence="2">
    <location>
        <begin position="1"/>
        <end position="19"/>
    </location>
</feature>
<dbReference type="Pfam" id="PF12978">
    <property type="entry name" value="DUF3862"/>
    <property type="match status" value="1"/>
</dbReference>
<evidence type="ECO:0000256" key="1">
    <source>
        <dbReference type="ARBA" id="ARBA00022729"/>
    </source>
</evidence>
<evidence type="ECO:0000313" key="4">
    <source>
        <dbReference type="Proteomes" id="UP001056756"/>
    </source>
</evidence>
<dbReference type="Gene3D" id="3.30.1450.10">
    <property type="match status" value="1"/>
</dbReference>